<evidence type="ECO:0000259" key="1">
    <source>
        <dbReference type="Pfam" id="PF05697"/>
    </source>
</evidence>
<accession>A0A4Y1Z7X5</accession>
<dbReference type="SUPFAM" id="SSF102735">
    <property type="entry name" value="Trigger factor ribosome-binding domain"/>
    <property type="match status" value="1"/>
</dbReference>
<dbReference type="GO" id="GO:0015031">
    <property type="term" value="P:protein transport"/>
    <property type="evidence" value="ECO:0007669"/>
    <property type="project" value="InterPro"/>
</dbReference>
<dbReference type="InterPro" id="IPR036611">
    <property type="entry name" value="Trigger_fac_ribosome-bd_sf"/>
</dbReference>
<name>A0A4Y1Z7X5_9BACL</name>
<dbReference type="InterPro" id="IPR005215">
    <property type="entry name" value="Trig_fac"/>
</dbReference>
<gene>
    <name evidence="2" type="ORF">NBRC111894_658</name>
</gene>
<comment type="caution">
    <text evidence="2">The sequence shown here is derived from an EMBL/GenBank/DDBJ whole genome shotgun (WGS) entry which is preliminary data.</text>
</comment>
<dbReference type="AlphaFoldDB" id="A0A4Y1Z7X5"/>
<organism evidence="2 3">
    <name type="scientific">Sporolactobacillus inulinus</name>
    <dbReference type="NCBI Taxonomy" id="2078"/>
    <lineage>
        <taxon>Bacteria</taxon>
        <taxon>Bacillati</taxon>
        <taxon>Bacillota</taxon>
        <taxon>Bacilli</taxon>
        <taxon>Bacillales</taxon>
        <taxon>Sporolactobacillaceae</taxon>
        <taxon>Sporolactobacillus</taxon>
    </lineage>
</organism>
<evidence type="ECO:0000313" key="2">
    <source>
        <dbReference type="EMBL" id="GAY75104.1"/>
    </source>
</evidence>
<dbReference type="Gene3D" id="3.30.70.1050">
    <property type="entry name" value="Trigger factor ribosome-binding domain"/>
    <property type="match status" value="1"/>
</dbReference>
<dbReference type="GO" id="GO:0043335">
    <property type="term" value="P:protein unfolding"/>
    <property type="evidence" value="ECO:0007669"/>
    <property type="project" value="TreeGrafter"/>
</dbReference>
<keyword evidence="2" id="KW-0132">Cell division</keyword>
<evidence type="ECO:0000313" key="3">
    <source>
        <dbReference type="Proteomes" id="UP000319716"/>
    </source>
</evidence>
<sequence length="111" mass="12545">MTVDAKWEKKEGNVGTLTFSVDAESFNQALDKAFKKVAKKVNVPGFRKGRVPRVLFEQRFGVESLYEDAIDFVLPSAYSDAIDQTGIEPVDKPQVDIEEIGKGKNWYSRQM</sequence>
<reference evidence="2 3" key="1">
    <citation type="submission" date="2017-11" db="EMBL/GenBank/DDBJ databases">
        <title>Draft Genome Sequence of Sporolactobacillus inulinus NBRC 111894 Isolated from Koso, a Japanese Sugar-Vegetable Fermented Beverage.</title>
        <authorList>
            <person name="Chiou T.Y."/>
            <person name="Oshima K."/>
            <person name="Suda W."/>
            <person name="Hattori M."/>
            <person name="Takahashi T."/>
        </authorList>
    </citation>
    <scope>NUCLEOTIDE SEQUENCE [LARGE SCALE GENOMIC DNA]</scope>
    <source>
        <strain evidence="2 3">NBRC111894</strain>
    </source>
</reference>
<keyword evidence="2" id="KW-0131">Cell cycle</keyword>
<dbReference type="GO" id="GO:0043022">
    <property type="term" value="F:ribosome binding"/>
    <property type="evidence" value="ECO:0007669"/>
    <property type="project" value="TreeGrafter"/>
</dbReference>
<dbReference type="GO" id="GO:0051301">
    <property type="term" value="P:cell division"/>
    <property type="evidence" value="ECO:0007669"/>
    <property type="project" value="UniProtKB-KW"/>
</dbReference>
<dbReference type="GO" id="GO:0044183">
    <property type="term" value="F:protein folding chaperone"/>
    <property type="evidence" value="ECO:0007669"/>
    <property type="project" value="TreeGrafter"/>
</dbReference>
<feature type="domain" description="Trigger factor ribosome-binding bacterial" evidence="1">
    <location>
        <begin position="5"/>
        <end position="105"/>
    </location>
</feature>
<dbReference type="GO" id="GO:0051083">
    <property type="term" value="P:'de novo' cotranslational protein folding"/>
    <property type="evidence" value="ECO:0007669"/>
    <property type="project" value="TreeGrafter"/>
</dbReference>
<keyword evidence="2" id="KW-0413">Isomerase</keyword>
<dbReference type="PANTHER" id="PTHR30560:SF3">
    <property type="entry name" value="TRIGGER FACTOR-LIKE PROTEIN TIG, CHLOROPLASTIC"/>
    <property type="match status" value="1"/>
</dbReference>
<dbReference type="GO" id="GO:0003755">
    <property type="term" value="F:peptidyl-prolyl cis-trans isomerase activity"/>
    <property type="evidence" value="ECO:0007669"/>
    <property type="project" value="UniProtKB-EC"/>
</dbReference>
<dbReference type="PANTHER" id="PTHR30560">
    <property type="entry name" value="TRIGGER FACTOR CHAPERONE AND PEPTIDYL-PROLYL CIS/TRANS ISOMERASE"/>
    <property type="match status" value="1"/>
</dbReference>
<dbReference type="Pfam" id="PF05697">
    <property type="entry name" value="Trigger_N"/>
    <property type="match status" value="1"/>
</dbReference>
<dbReference type="InterPro" id="IPR008881">
    <property type="entry name" value="Trigger_fac_ribosome-bd_bac"/>
</dbReference>
<protein>
    <submittedName>
        <fullName evidence="2">Cell division trigger factor</fullName>
        <ecNumber evidence="2">5.2.1.8</ecNumber>
    </submittedName>
</protein>
<dbReference type="EMBL" id="BEXB01000003">
    <property type="protein sequence ID" value="GAY75104.1"/>
    <property type="molecule type" value="Genomic_DNA"/>
</dbReference>
<dbReference type="EC" id="5.2.1.8" evidence="2"/>
<proteinExistence type="predicted"/>
<dbReference type="Proteomes" id="UP000319716">
    <property type="component" value="Unassembled WGS sequence"/>
</dbReference>